<evidence type="ECO:0000313" key="3">
    <source>
        <dbReference type="EMBL" id="CAA3009000.1"/>
    </source>
</evidence>
<sequence>MALAEARAAWQRTANRYLVQEDAKRAPKLACCSTTAPPVILDDVGSTNIADSEDIPKITPLPLNQNSSDFNLSPSSRWWLQLQPNCGYQNSSMNMETFETHENSGAYSKNETAYQESSLDNHTSKFTTCEKKDYRVEVQELSSLYSKNTRYPFEHEEAIEFSELANMDFVDCKIPKKSSDLYLDLKSSCFGAEKNVPWWRTADTEELISLVSQRSLDVIENCDLPRPQNTRVRKNLDTNVCSFSCGGIYKSSLDLKLNMGSYKNSTVPTPYSLKSESASKKHWANVECRPLSNANKSMSGSPTQKVAPEMNAYGNDPSKAQLLDALRLSQTRAREAENAAKLAHVEKEHIVKLVFRQASELFAYKQWFHLLQLENIYIQMKSNCSQPISTVLPQTPQRTRKIRKTWQKSTWRKWTKKPRYRYNISKYAMVFALGLGLVGAGLLLGWTVGLMLPTL</sequence>
<dbReference type="Gramene" id="OE9A074456T1">
    <property type="protein sequence ID" value="OE9A074456C1"/>
    <property type="gene ID" value="OE9A074456"/>
</dbReference>
<feature type="compositionally biased region" description="Polar residues" evidence="1">
    <location>
        <begin position="294"/>
        <end position="304"/>
    </location>
</feature>
<dbReference type="AlphaFoldDB" id="A0A8S0TW98"/>
<evidence type="ECO:0000256" key="1">
    <source>
        <dbReference type="SAM" id="MobiDB-lite"/>
    </source>
</evidence>
<dbReference type="EMBL" id="CACTIH010007309">
    <property type="protein sequence ID" value="CAA3009000.1"/>
    <property type="molecule type" value="Genomic_DNA"/>
</dbReference>
<dbReference type="PANTHER" id="PTHR33868">
    <property type="entry name" value="EXPRESSED PROTEIN"/>
    <property type="match status" value="1"/>
</dbReference>
<name>A0A8S0TW98_OLEEU</name>
<protein>
    <submittedName>
        <fullName evidence="3">Uncharacterized protein</fullName>
    </submittedName>
</protein>
<keyword evidence="2" id="KW-0812">Transmembrane</keyword>
<feature type="transmembrane region" description="Helical" evidence="2">
    <location>
        <begin position="427"/>
        <end position="452"/>
    </location>
</feature>
<dbReference type="PANTHER" id="PTHR33868:SF2">
    <property type="entry name" value="EXPRESSED PROTEIN"/>
    <property type="match status" value="1"/>
</dbReference>
<organism evidence="3 4">
    <name type="scientific">Olea europaea subsp. europaea</name>
    <dbReference type="NCBI Taxonomy" id="158383"/>
    <lineage>
        <taxon>Eukaryota</taxon>
        <taxon>Viridiplantae</taxon>
        <taxon>Streptophyta</taxon>
        <taxon>Embryophyta</taxon>
        <taxon>Tracheophyta</taxon>
        <taxon>Spermatophyta</taxon>
        <taxon>Magnoliopsida</taxon>
        <taxon>eudicotyledons</taxon>
        <taxon>Gunneridae</taxon>
        <taxon>Pentapetalae</taxon>
        <taxon>asterids</taxon>
        <taxon>lamiids</taxon>
        <taxon>Lamiales</taxon>
        <taxon>Oleaceae</taxon>
        <taxon>Oleeae</taxon>
        <taxon>Olea</taxon>
    </lineage>
</organism>
<feature type="region of interest" description="Disordered" evidence="1">
    <location>
        <begin position="294"/>
        <end position="314"/>
    </location>
</feature>
<keyword evidence="4" id="KW-1185">Reference proteome</keyword>
<accession>A0A8S0TW98</accession>
<reference evidence="3 4" key="1">
    <citation type="submission" date="2019-12" db="EMBL/GenBank/DDBJ databases">
        <authorList>
            <person name="Alioto T."/>
            <person name="Alioto T."/>
            <person name="Gomez Garrido J."/>
        </authorList>
    </citation>
    <scope>NUCLEOTIDE SEQUENCE [LARGE SCALE GENOMIC DNA]</scope>
</reference>
<gene>
    <name evidence="3" type="ORF">OLEA9_A074456</name>
</gene>
<proteinExistence type="predicted"/>
<dbReference type="Gramene" id="OE9A074456T2">
    <property type="protein sequence ID" value="OE9A074456C2"/>
    <property type="gene ID" value="OE9A074456"/>
</dbReference>
<dbReference type="OrthoDB" id="1920951at2759"/>
<keyword evidence="2" id="KW-0472">Membrane</keyword>
<comment type="caution">
    <text evidence="3">The sequence shown here is derived from an EMBL/GenBank/DDBJ whole genome shotgun (WGS) entry which is preliminary data.</text>
</comment>
<dbReference type="Proteomes" id="UP000594638">
    <property type="component" value="Unassembled WGS sequence"/>
</dbReference>
<keyword evidence="2" id="KW-1133">Transmembrane helix</keyword>
<evidence type="ECO:0000256" key="2">
    <source>
        <dbReference type="SAM" id="Phobius"/>
    </source>
</evidence>
<evidence type="ECO:0000313" key="4">
    <source>
        <dbReference type="Proteomes" id="UP000594638"/>
    </source>
</evidence>